<dbReference type="CDD" id="cd02440">
    <property type="entry name" value="AdoMet_MTases"/>
    <property type="match status" value="1"/>
</dbReference>
<feature type="domain" description="Methyltransferase type 11" evidence="1">
    <location>
        <begin position="38"/>
        <end position="134"/>
    </location>
</feature>
<proteinExistence type="predicted"/>
<protein>
    <submittedName>
        <fullName evidence="2">Methyltransferase family protein</fullName>
    </submittedName>
</protein>
<dbReference type="EMBL" id="QNRT01000002">
    <property type="protein sequence ID" value="RBP51771.1"/>
    <property type="molecule type" value="Genomic_DNA"/>
</dbReference>
<evidence type="ECO:0000313" key="2">
    <source>
        <dbReference type="EMBL" id="RBP51771.1"/>
    </source>
</evidence>
<dbReference type="AlphaFoldDB" id="A0A395JM43"/>
<dbReference type="PANTHER" id="PTHR45036">
    <property type="entry name" value="METHYLTRANSFERASE LIKE 7B"/>
    <property type="match status" value="1"/>
</dbReference>
<gene>
    <name evidence="2" type="ORF">DFR28_1021204</name>
</gene>
<comment type="caution">
    <text evidence="2">The sequence shown here is derived from an EMBL/GenBank/DDBJ whole genome shotgun (WGS) entry which is preliminary data.</text>
</comment>
<keyword evidence="2" id="KW-0489">Methyltransferase</keyword>
<dbReference type="Pfam" id="PF08241">
    <property type="entry name" value="Methyltransf_11"/>
    <property type="match status" value="1"/>
</dbReference>
<accession>A0A395JM43</accession>
<dbReference type="GO" id="GO:0032259">
    <property type="term" value="P:methylation"/>
    <property type="evidence" value="ECO:0007669"/>
    <property type="project" value="UniProtKB-KW"/>
</dbReference>
<organism evidence="2 3">
    <name type="scientific">Arenicella xantha</name>
    <dbReference type="NCBI Taxonomy" id="644221"/>
    <lineage>
        <taxon>Bacteria</taxon>
        <taxon>Pseudomonadati</taxon>
        <taxon>Pseudomonadota</taxon>
        <taxon>Gammaproteobacteria</taxon>
        <taxon>Arenicellales</taxon>
        <taxon>Arenicellaceae</taxon>
        <taxon>Arenicella</taxon>
    </lineage>
</organism>
<keyword evidence="2" id="KW-0808">Transferase</keyword>
<sequence length="206" mass="22876">MGFYSNTVLPCLINCACGTGAVHRQREKVVPRAYGKVLEIGMGSGLNLRHYDASQVEFIWGLEPSEGMRLKAGANVAQSSITVKWLDLPSEQIPLEDACVDSIVLTYTLCTIPDWQRALGEMQRVLKPSGPLLFCEHGEAPEANIQKWQHRINPAWRRIAGGCNLDRPIPSLIDSVFDIQSLEQGYIKGPKIAAYQYYGVATKRCI</sequence>
<dbReference type="RefSeq" id="WP_113954515.1">
    <property type="nucleotide sequence ID" value="NZ_QNRT01000002.1"/>
</dbReference>
<dbReference type="InterPro" id="IPR029063">
    <property type="entry name" value="SAM-dependent_MTases_sf"/>
</dbReference>
<dbReference type="SUPFAM" id="SSF53335">
    <property type="entry name" value="S-adenosyl-L-methionine-dependent methyltransferases"/>
    <property type="match status" value="1"/>
</dbReference>
<evidence type="ECO:0000313" key="3">
    <source>
        <dbReference type="Proteomes" id="UP000253083"/>
    </source>
</evidence>
<dbReference type="OrthoDB" id="323463at2"/>
<dbReference type="InterPro" id="IPR052356">
    <property type="entry name" value="Thiol_S-MT"/>
</dbReference>
<dbReference type="Proteomes" id="UP000253083">
    <property type="component" value="Unassembled WGS sequence"/>
</dbReference>
<evidence type="ECO:0000259" key="1">
    <source>
        <dbReference type="Pfam" id="PF08241"/>
    </source>
</evidence>
<reference evidence="2 3" key="1">
    <citation type="submission" date="2018-06" db="EMBL/GenBank/DDBJ databases">
        <title>Genomic Encyclopedia of Type Strains, Phase IV (KMG-IV): sequencing the most valuable type-strain genomes for metagenomic binning, comparative biology and taxonomic classification.</title>
        <authorList>
            <person name="Goeker M."/>
        </authorList>
    </citation>
    <scope>NUCLEOTIDE SEQUENCE [LARGE SCALE GENOMIC DNA]</scope>
    <source>
        <strain evidence="2 3">DSM 24032</strain>
    </source>
</reference>
<dbReference type="Gene3D" id="3.40.50.150">
    <property type="entry name" value="Vaccinia Virus protein VP39"/>
    <property type="match status" value="1"/>
</dbReference>
<dbReference type="PANTHER" id="PTHR45036:SF1">
    <property type="entry name" value="METHYLTRANSFERASE LIKE 7A"/>
    <property type="match status" value="1"/>
</dbReference>
<dbReference type="InterPro" id="IPR013216">
    <property type="entry name" value="Methyltransf_11"/>
</dbReference>
<dbReference type="GO" id="GO:0008757">
    <property type="term" value="F:S-adenosylmethionine-dependent methyltransferase activity"/>
    <property type="evidence" value="ECO:0007669"/>
    <property type="project" value="InterPro"/>
</dbReference>
<keyword evidence="3" id="KW-1185">Reference proteome</keyword>
<name>A0A395JM43_9GAMM</name>
<dbReference type="InParanoid" id="A0A395JM43"/>